<dbReference type="Gramene" id="ESR34131">
    <property type="protein sequence ID" value="ESR34131"/>
    <property type="gene ID" value="CICLE_v10007002mg"/>
</dbReference>
<dbReference type="SMART" id="SM00173">
    <property type="entry name" value="RAS"/>
    <property type="match status" value="1"/>
</dbReference>
<dbReference type="InterPro" id="IPR001806">
    <property type="entry name" value="Small_GTPase"/>
</dbReference>
<dbReference type="SUPFAM" id="SSF52540">
    <property type="entry name" value="P-loop containing nucleoside triphosphate hydrolases"/>
    <property type="match status" value="1"/>
</dbReference>
<dbReference type="InterPro" id="IPR050209">
    <property type="entry name" value="Rab_GTPases_membrane_traffic"/>
</dbReference>
<gene>
    <name evidence="1" type="ORF">CICLE_v10007002mg</name>
</gene>
<dbReference type="AlphaFoldDB" id="V4SB22"/>
<dbReference type="Gene3D" id="3.40.50.300">
    <property type="entry name" value="P-loop containing nucleotide triphosphate hydrolases"/>
    <property type="match status" value="2"/>
</dbReference>
<keyword evidence="2" id="KW-1185">Reference proteome</keyword>
<sequence>MRAGAWKSCLLLQFIDKIFQPIYDLTIGVEFGARMASQESFRYITRSYYRGATGALLAYDITNKCDRAHRRAVSKEEGEQFARKNGLLFSEASAITAQNVEKQSRIKVGYGCGQGPSGARDLDIS</sequence>
<dbReference type="KEGG" id="cic:CICLE_v10007002mg"/>
<dbReference type="Proteomes" id="UP000030687">
    <property type="component" value="Unassembled WGS sequence"/>
</dbReference>
<organism evidence="1 2">
    <name type="scientific">Citrus clementina</name>
    <name type="common">Clementine</name>
    <name type="synonym">Citrus deliciosa x Citrus sinensis</name>
    <dbReference type="NCBI Taxonomy" id="85681"/>
    <lineage>
        <taxon>Eukaryota</taxon>
        <taxon>Viridiplantae</taxon>
        <taxon>Streptophyta</taxon>
        <taxon>Embryophyta</taxon>
        <taxon>Tracheophyta</taxon>
        <taxon>Spermatophyta</taxon>
        <taxon>Magnoliopsida</taxon>
        <taxon>eudicotyledons</taxon>
        <taxon>Gunneridae</taxon>
        <taxon>Pentapetalae</taxon>
        <taxon>rosids</taxon>
        <taxon>malvids</taxon>
        <taxon>Sapindales</taxon>
        <taxon>Rutaceae</taxon>
        <taxon>Aurantioideae</taxon>
        <taxon>Citrus</taxon>
    </lineage>
</organism>
<dbReference type="eggNOG" id="KOG0098">
    <property type="taxonomic scope" value="Eukaryota"/>
</dbReference>
<dbReference type="SMART" id="SM00175">
    <property type="entry name" value="RAB"/>
    <property type="match status" value="1"/>
</dbReference>
<accession>V4SB22</accession>
<dbReference type="STRING" id="85681.V4SB22"/>
<dbReference type="InParanoid" id="V4SB22"/>
<evidence type="ECO:0000313" key="1">
    <source>
        <dbReference type="EMBL" id="ESR34131.1"/>
    </source>
</evidence>
<dbReference type="EMBL" id="KI537036">
    <property type="protein sequence ID" value="ESR34131.1"/>
    <property type="molecule type" value="Genomic_DNA"/>
</dbReference>
<evidence type="ECO:0000313" key="2">
    <source>
        <dbReference type="Proteomes" id="UP000030687"/>
    </source>
</evidence>
<dbReference type="GO" id="GO:0005525">
    <property type="term" value="F:GTP binding"/>
    <property type="evidence" value="ECO:0007669"/>
    <property type="project" value="InterPro"/>
</dbReference>
<dbReference type="InterPro" id="IPR027417">
    <property type="entry name" value="P-loop_NTPase"/>
</dbReference>
<protein>
    <submittedName>
        <fullName evidence="1">Uncharacterized protein</fullName>
    </submittedName>
</protein>
<dbReference type="GO" id="GO:0003924">
    <property type="term" value="F:GTPase activity"/>
    <property type="evidence" value="ECO:0007669"/>
    <property type="project" value="InterPro"/>
</dbReference>
<dbReference type="PROSITE" id="PS51419">
    <property type="entry name" value="RAB"/>
    <property type="match status" value="1"/>
</dbReference>
<dbReference type="PANTHER" id="PTHR47979">
    <property type="entry name" value="DRAB11-RELATED"/>
    <property type="match status" value="1"/>
</dbReference>
<reference evidence="1 2" key="1">
    <citation type="submission" date="2013-10" db="EMBL/GenBank/DDBJ databases">
        <authorList>
            <consortium name="International Citrus Genome Consortium"/>
            <person name="Jenkins J."/>
            <person name="Schmutz J."/>
            <person name="Prochnik S."/>
            <person name="Rokhsar D."/>
            <person name="Gmitter F."/>
            <person name="Ollitrault P."/>
            <person name="Machado M."/>
            <person name="Talon M."/>
            <person name="Wincker P."/>
            <person name="Jaillon O."/>
            <person name="Morgante M."/>
        </authorList>
    </citation>
    <scope>NUCLEOTIDE SEQUENCE</scope>
    <source>
        <strain evidence="2">cv. Clemenules</strain>
    </source>
</reference>
<dbReference type="Pfam" id="PF00071">
    <property type="entry name" value="Ras"/>
    <property type="match status" value="1"/>
</dbReference>
<name>V4SB22_CITCL</name>
<proteinExistence type="predicted"/>